<dbReference type="Proteomes" id="UP000765507">
    <property type="component" value="Unassembled WGS sequence"/>
</dbReference>
<comment type="caution">
    <text evidence="1">The sequence shown here is derived from an EMBL/GenBank/DDBJ whole genome shotgun (WGS) entry which is preliminary data.</text>
</comment>
<dbReference type="InterPro" id="IPR040401">
    <property type="entry name" value="CCDC162"/>
</dbReference>
<keyword evidence="2" id="KW-1185">Reference proteome</keyword>
<evidence type="ECO:0000313" key="1">
    <source>
        <dbReference type="EMBL" id="KAG6934644.1"/>
    </source>
</evidence>
<proteinExistence type="predicted"/>
<sequence length="118" mass="13248">MHHGLPPLSNSAVRSVFASQLWLPQLLDPCSPTTLTLFPWRAFLVDGGPFPVTISNLNTINYNMQLCLCRLSDDDRRAAHGVLVGMQLLMEDTLQSSYDVVMEDHAEWQTAVAKKKQH</sequence>
<reference evidence="1 2" key="1">
    <citation type="journal article" date="2020" name="G3 (Bethesda)">
        <title>Draft Genome of the Common Snapping Turtle, Chelydra serpentina, a Model for Phenotypic Plasticity in Reptiles.</title>
        <authorList>
            <person name="Das D."/>
            <person name="Singh S.K."/>
            <person name="Bierstedt J."/>
            <person name="Erickson A."/>
            <person name="Galli G.L.J."/>
            <person name="Crossley D.A. 2nd"/>
            <person name="Rhen T."/>
        </authorList>
    </citation>
    <scope>NUCLEOTIDE SEQUENCE [LARGE SCALE GENOMIC DNA]</scope>
    <source>
        <strain evidence="1">KW</strain>
    </source>
</reference>
<dbReference type="EMBL" id="JAHGAV010000053">
    <property type="protein sequence ID" value="KAG6934644.1"/>
    <property type="molecule type" value="Genomic_DNA"/>
</dbReference>
<accession>A0A8T1T1K6</accession>
<dbReference type="PANTHER" id="PTHR33331">
    <property type="entry name" value="COILED-COIL DOMAIN-CONTAINING PROTEIN 162"/>
    <property type="match status" value="1"/>
</dbReference>
<evidence type="ECO:0000313" key="2">
    <source>
        <dbReference type="Proteomes" id="UP000765507"/>
    </source>
</evidence>
<name>A0A8T1T1K6_CHESE</name>
<dbReference type="OrthoDB" id="76966at2759"/>
<gene>
    <name evidence="1" type="ORF">G0U57_016674</name>
</gene>
<dbReference type="PANTHER" id="PTHR33331:SF13">
    <property type="entry name" value="COILED-COIL DOMAIN CONTAINING 162"/>
    <property type="match status" value="1"/>
</dbReference>
<protein>
    <submittedName>
        <fullName evidence="1">Coiled-coil domain containing 162</fullName>
    </submittedName>
</protein>
<organism evidence="1 2">
    <name type="scientific">Chelydra serpentina</name>
    <name type="common">Snapping turtle</name>
    <name type="synonym">Testudo serpentina</name>
    <dbReference type="NCBI Taxonomy" id="8475"/>
    <lineage>
        <taxon>Eukaryota</taxon>
        <taxon>Metazoa</taxon>
        <taxon>Chordata</taxon>
        <taxon>Craniata</taxon>
        <taxon>Vertebrata</taxon>
        <taxon>Euteleostomi</taxon>
        <taxon>Archelosauria</taxon>
        <taxon>Testudinata</taxon>
        <taxon>Testudines</taxon>
        <taxon>Cryptodira</taxon>
        <taxon>Durocryptodira</taxon>
        <taxon>Americhelydia</taxon>
        <taxon>Chelydroidea</taxon>
        <taxon>Chelydridae</taxon>
        <taxon>Chelydra</taxon>
    </lineage>
</organism>
<dbReference type="AlphaFoldDB" id="A0A8T1T1K6"/>